<proteinExistence type="predicted"/>
<organism evidence="2 3">
    <name type="scientific">Choiromyces venosus 120613-1</name>
    <dbReference type="NCBI Taxonomy" id="1336337"/>
    <lineage>
        <taxon>Eukaryota</taxon>
        <taxon>Fungi</taxon>
        <taxon>Dikarya</taxon>
        <taxon>Ascomycota</taxon>
        <taxon>Pezizomycotina</taxon>
        <taxon>Pezizomycetes</taxon>
        <taxon>Pezizales</taxon>
        <taxon>Tuberaceae</taxon>
        <taxon>Choiromyces</taxon>
    </lineage>
</organism>
<sequence length="59" mass="6228">MCLGVSQGFRRGVTTPRQPGKPAEEIQGVGEIFGGLRVPPARCLPGRPGLPMPSKSQDL</sequence>
<keyword evidence="3" id="KW-1185">Reference proteome</keyword>
<evidence type="ECO:0000313" key="2">
    <source>
        <dbReference type="EMBL" id="RPA92640.1"/>
    </source>
</evidence>
<dbReference type="Proteomes" id="UP000276215">
    <property type="component" value="Unassembled WGS sequence"/>
</dbReference>
<name>A0A3N4J859_9PEZI</name>
<evidence type="ECO:0000256" key="1">
    <source>
        <dbReference type="SAM" id="MobiDB-lite"/>
    </source>
</evidence>
<accession>A0A3N4J859</accession>
<dbReference type="EMBL" id="ML120468">
    <property type="protein sequence ID" value="RPA92640.1"/>
    <property type="molecule type" value="Genomic_DNA"/>
</dbReference>
<reference evidence="2 3" key="1">
    <citation type="journal article" date="2018" name="Nat. Ecol. Evol.">
        <title>Pezizomycetes genomes reveal the molecular basis of ectomycorrhizal truffle lifestyle.</title>
        <authorList>
            <person name="Murat C."/>
            <person name="Payen T."/>
            <person name="Noel B."/>
            <person name="Kuo A."/>
            <person name="Morin E."/>
            <person name="Chen J."/>
            <person name="Kohler A."/>
            <person name="Krizsan K."/>
            <person name="Balestrini R."/>
            <person name="Da Silva C."/>
            <person name="Montanini B."/>
            <person name="Hainaut M."/>
            <person name="Levati E."/>
            <person name="Barry K.W."/>
            <person name="Belfiori B."/>
            <person name="Cichocki N."/>
            <person name="Clum A."/>
            <person name="Dockter R.B."/>
            <person name="Fauchery L."/>
            <person name="Guy J."/>
            <person name="Iotti M."/>
            <person name="Le Tacon F."/>
            <person name="Lindquist E.A."/>
            <person name="Lipzen A."/>
            <person name="Malagnac F."/>
            <person name="Mello A."/>
            <person name="Molinier V."/>
            <person name="Miyauchi S."/>
            <person name="Poulain J."/>
            <person name="Riccioni C."/>
            <person name="Rubini A."/>
            <person name="Sitrit Y."/>
            <person name="Splivallo R."/>
            <person name="Traeger S."/>
            <person name="Wang M."/>
            <person name="Zifcakova L."/>
            <person name="Wipf D."/>
            <person name="Zambonelli A."/>
            <person name="Paolocci F."/>
            <person name="Nowrousian M."/>
            <person name="Ottonello S."/>
            <person name="Baldrian P."/>
            <person name="Spatafora J.W."/>
            <person name="Henrissat B."/>
            <person name="Nagy L.G."/>
            <person name="Aury J.M."/>
            <person name="Wincker P."/>
            <person name="Grigoriev I.V."/>
            <person name="Bonfante P."/>
            <person name="Martin F.M."/>
        </authorList>
    </citation>
    <scope>NUCLEOTIDE SEQUENCE [LARGE SCALE GENOMIC DNA]</scope>
    <source>
        <strain evidence="2 3">120613-1</strain>
    </source>
</reference>
<evidence type="ECO:0000313" key="3">
    <source>
        <dbReference type="Proteomes" id="UP000276215"/>
    </source>
</evidence>
<feature type="region of interest" description="Disordered" evidence="1">
    <location>
        <begin position="1"/>
        <end position="23"/>
    </location>
</feature>
<dbReference type="AlphaFoldDB" id="A0A3N4J859"/>
<protein>
    <submittedName>
        <fullName evidence="2">Uncharacterized protein</fullName>
    </submittedName>
</protein>
<gene>
    <name evidence="2" type="ORF">L873DRAFT_1817282</name>
</gene>